<dbReference type="Proteomes" id="UP001629156">
    <property type="component" value="Unassembled WGS sequence"/>
</dbReference>
<dbReference type="InterPro" id="IPR022187">
    <property type="entry name" value="Conjug_transposon_TraM"/>
</dbReference>
<name>A0ABW8Z0I0_9FLAO</name>
<sequence>MENEKRKIGVQVTEGTAPPTTEKAAFTKERLKKPVIFGVMGLACVVCLYLIFGQDSGTKATEQIKAGINAAVPQASGDGLPTDKGKAYEQEMLREREQQKRAAMISLSDYWQSDSIIEATSYPDPSGSDSTTDEANGAKPNGNAALSSYRSMQRSLNTFYRPEAAQDALRKENEALKEKLEARESPKRRSMNDRLALMEQSYKMAAKYFPGASTTADTGSTTPDTANKEDGDFVALYPGRHSVVSQLQQPQHDSVKLARLANAGFRSFTTAAGAEENTIPANSIRACVHQTGKVTAESNVQLRLLQEARIAGVVLPRGTILSAVAKFQSSRLQLTVVSLEIKGSILPVKLEVYDLDGQKGLNIPYSPEVSAVNGTLANMGNTAGGSFTINRSAGQQVVADASRGLIQGVSGYFSKKVKAQKVTLKSGHQVFLVSKTQ</sequence>
<evidence type="ECO:0000259" key="3">
    <source>
        <dbReference type="Pfam" id="PF12508"/>
    </source>
</evidence>
<evidence type="ECO:0000256" key="1">
    <source>
        <dbReference type="SAM" id="MobiDB-lite"/>
    </source>
</evidence>
<keyword evidence="2" id="KW-1133">Transmembrane helix</keyword>
<evidence type="ECO:0000313" key="5">
    <source>
        <dbReference type="Proteomes" id="UP001629156"/>
    </source>
</evidence>
<evidence type="ECO:0000256" key="2">
    <source>
        <dbReference type="SAM" id="Phobius"/>
    </source>
</evidence>
<evidence type="ECO:0000313" key="4">
    <source>
        <dbReference type="EMBL" id="MFL9846013.1"/>
    </source>
</evidence>
<dbReference type="EMBL" id="JBELPZ010000029">
    <property type="protein sequence ID" value="MFL9846013.1"/>
    <property type="molecule type" value="Genomic_DNA"/>
</dbReference>
<keyword evidence="5" id="KW-1185">Reference proteome</keyword>
<organism evidence="4 5">
    <name type="scientific">Flavobacterium rhizosphaerae</name>
    <dbReference type="NCBI Taxonomy" id="3163298"/>
    <lineage>
        <taxon>Bacteria</taxon>
        <taxon>Pseudomonadati</taxon>
        <taxon>Bacteroidota</taxon>
        <taxon>Flavobacteriia</taxon>
        <taxon>Flavobacteriales</taxon>
        <taxon>Flavobacteriaceae</taxon>
        <taxon>Flavobacterium</taxon>
    </lineage>
</organism>
<keyword evidence="2" id="KW-0472">Membrane</keyword>
<feature type="transmembrane region" description="Helical" evidence="2">
    <location>
        <begin position="35"/>
        <end position="52"/>
    </location>
</feature>
<dbReference type="Pfam" id="PF12508">
    <property type="entry name" value="Transposon_TraM"/>
    <property type="match status" value="1"/>
</dbReference>
<reference evidence="4 5" key="1">
    <citation type="submission" date="2024-06" db="EMBL/GenBank/DDBJ databases">
        <authorList>
            <person name="Kaempfer P."/>
            <person name="Viver T."/>
        </authorList>
    </citation>
    <scope>NUCLEOTIDE SEQUENCE [LARGE SCALE GENOMIC DNA]</scope>
    <source>
        <strain evidence="4 5">ST-119</strain>
    </source>
</reference>
<dbReference type="RefSeq" id="WP_408086289.1">
    <property type="nucleotide sequence ID" value="NZ_JBELPZ010000029.1"/>
</dbReference>
<comment type="caution">
    <text evidence="4">The sequence shown here is derived from an EMBL/GenBank/DDBJ whole genome shotgun (WGS) entry which is preliminary data.</text>
</comment>
<gene>
    <name evidence="4" type="primary">traM</name>
    <name evidence="4" type="ORF">ABS766_16440</name>
</gene>
<protein>
    <submittedName>
        <fullName evidence="4">Conjugative transposon protein TraM</fullName>
    </submittedName>
</protein>
<accession>A0ABW8Z0I0</accession>
<dbReference type="InterPro" id="IPR055407">
    <property type="entry name" value="TraM_C"/>
</dbReference>
<feature type="region of interest" description="Disordered" evidence="1">
    <location>
        <begin position="118"/>
        <end position="145"/>
    </location>
</feature>
<feature type="domain" description="Conjugative transposon TraM C-terminal" evidence="3">
    <location>
        <begin position="284"/>
        <end position="433"/>
    </location>
</feature>
<proteinExistence type="predicted"/>
<keyword evidence="2" id="KW-0812">Transmembrane</keyword>
<dbReference type="NCBIfam" id="TIGR03779">
    <property type="entry name" value="Bac_Flav_CT_M"/>
    <property type="match status" value="1"/>
</dbReference>